<gene>
    <name evidence="2" type="ORF">DFR87_07720</name>
</gene>
<evidence type="ECO:0000313" key="2">
    <source>
        <dbReference type="EMBL" id="AWR99590.1"/>
    </source>
</evidence>
<dbReference type="Proteomes" id="UP000247586">
    <property type="component" value="Chromosome"/>
</dbReference>
<dbReference type="Pfam" id="PF01894">
    <property type="entry name" value="YjbQ"/>
    <property type="match status" value="1"/>
</dbReference>
<dbReference type="NCBIfam" id="TIGR00149">
    <property type="entry name" value="TIGR00149_YjbQ"/>
    <property type="match status" value="1"/>
</dbReference>
<dbReference type="EMBL" id="CP029287">
    <property type="protein sequence ID" value="AWR99590.1"/>
    <property type="molecule type" value="Genomic_DNA"/>
</dbReference>
<dbReference type="OrthoDB" id="6663at2157"/>
<reference evidence="3" key="2">
    <citation type="submission" date="2020-03" db="EMBL/GenBank/DDBJ databases">
        <title>Complete Genome Sequences of Extremely Thermoacidophilic, Metal-Mobilizing Type-Strain Members of the Archaeal Family Sulfolobaceae: Acidianus brierleyi DSM-1651T, Acidianus sulfidivorans DSM-18786T, Metallosphaera hakonensis DSM-7519T, and Metallosphaera prunae DSM-10039T.</title>
        <authorList>
            <person name="Counts J.A."/>
            <person name="Kelly R.M."/>
        </authorList>
    </citation>
    <scope>NUCLEOTIDE SEQUENCE [LARGE SCALE GENOMIC DNA]</scope>
    <source>
        <strain evidence="3">HO1-1</strain>
    </source>
</reference>
<name>A0A2U9IU42_9CREN</name>
<comment type="similarity">
    <text evidence="1">Belongs to the UPF0047 family.</text>
</comment>
<dbReference type="STRING" id="1293036.GCA_001315825_00179"/>
<proteinExistence type="inferred from homology"/>
<organism evidence="2 3">
    <name type="scientific">Metallosphaera hakonensis JCM 8857 = DSM 7519</name>
    <dbReference type="NCBI Taxonomy" id="1293036"/>
    <lineage>
        <taxon>Archaea</taxon>
        <taxon>Thermoproteota</taxon>
        <taxon>Thermoprotei</taxon>
        <taxon>Sulfolobales</taxon>
        <taxon>Sulfolobaceae</taxon>
        <taxon>Metallosphaera</taxon>
    </lineage>
</organism>
<dbReference type="PROSITE" id="PS01314">
    <property type="entry name" value="UPF0047"/>
    <property type="match status" value="1"/>
</dbReference>
<sequence length="134" mass="15177">MRVSTREFEVKTTSKFQSIDITEEVQNSIGEVKEGVAFIFVKHTTCSIIVNEPEGGLMEDYLNWIRKLIPPEGEFRHNAVDNNGHAHISAMIIGNSRTLPIHSGMLDLGTWQRLILLEFDGPRTRKVQVKVMGE</sequence>
<dbReference type="GeneID" id="36835220"/>
<keyword evidence="3" id="KW-1185">Reference proteome</keyword>
<evidence type="ECO:0008006" key="4">
    <source>
        <dbReference type="Google" id="ProtNLM"/>
    </source>
</evidence>
<dbReference type="AlphaFoldDB" id="A0A2U9IU42"/>
<evidence type="ECO:0000256" key="1">
    <source>
        <dbReference type="ARBA" id="ARBA00005534"/>
    </source>
</evidence>
<dbReference type="KEGG" id="mhk:DFR87_07720"/>
<dbReference type="InterPro" id="IPR035917">
    <property type="entry name" value="YjbQ-like_sf"/>
</dbReference>
<dbReference type="PANTHER" id="PTHR30615:SF8">
    <property type="entry name" value="UPF0047 PROTEIN C4A8.02C"/>
    <property type="match status" value="1"/>
</dbReference>
<reference evidence="2 3" key="1">
    <citation type="submission" date="2018-05" db="EMBL/GenBank/DDBJ databases">
        <title>Complete Genome Sequences of Extremely Thermoacidophilic, Metal-Mobilizing Type-Strain Members of the Archaeal Family Sulfolobaceae: Acidianus brierleyi DSM-1651T, Acidianus sulfidivorans DSM-18786T, Metallosphaera hakonensis DSM-7519T, and Metallosphaera prunae DSM-10039T.</title>
        <authorList>
            <person name="Counts J.A."/>
            <person name="Kelly R.M."/>
        </authorList>
    </citation>
    <scope>NUCLEOTIDE SEQUENCE [LARGE SCALE GENOMIC DNA]</scope>
    <source>
        <strain evidence="2 3">HO1-1</strain>
    </source>
</reference>
<dbReference type="PIRSF" id="PIRSF004681">
    <property type="entry name" value="UCP004681"/>
    <property type="match status" value="1"/>
</dbReference>
<protein>
    <recommendedName>
        <fullName evidence="4">YjbQ family protein</fullName>
    </recommendedName>
</protein>
<dbReference type="PANTHER" id="PTHR30615">
    <property type="entry name" value="UNCHARACTERIZED PROTEIN YJBQ-RELATED"/>
    <property type="match status" value="1"/>
</dbReference>
<evidence type="ECO:0000313" key="3">
    <source>
        <dbReference type="Proteomes" id="UP000247586"/>
    </source>
</evidence>
<dbReference type="Gene3D" id="2.60.120.460">
    <property type="entry name" value="YjbQ-like"/>
    <property type="match status" value="1"/>
</dbReference>
<dbReference type="InterPro" id="IPR001602">
    <property type="entry name" value="UPF0047_YjbQ-like"/>
</dbReference>
<dbReference type="RefSeq" id="WP_054836143.1">
    <property type="nucleotide sequence ID" value="NZ_BBBA01000001.1"/>
</dbReference>
<accession>A0A2U9IU42</accession>
<reference evidence="3" key="3">
    <citation type="submission" date="2020-03" db="EMBL/GenBank/DDBJ databases">
        <title>Sequencing and Assembly of Multiple Reported Metal-Biooxidizing Members of the Extremely Thermoacidophilic Archaeal Family Sulfolobaceae.</title>
        <authorList>
            <person name="Counts J.A."/>
            <person name="Kelly R.M."/>
        </authorList>
    </citation>
    <scope>NUCLEOTIDE SEQUENCE [LARGE SCALE GENOMIC DNA]</scope>
    <source>
        <strain evidence="3">HO1-1</strain>
    </source>
</reference>
<dbReference type="SUPFAM" id="SSF111038">
    <property type="entry name" value="YjbQ-like"/>
    <property type="match status" value="1"/>
</dbReference>